<accession>A0A1R3L163</accession>
<reference evidence="3" key="1">
    <citation type="submission" date="2013-09" db="EMBL/GenBank/DDBJ databases">
        <title>Corchorus olitorius genome sequencing.</title>
        <authorList>
            <person name="Alam M."/>
            <person name="Haque M.S."/>
            <person name="Islam M.S."/>
            <person name="Emdad E.M."/>
            <person name="Islam M.M."/>
            <person name="Ahmed B."/>
            <person name="Halim A."/>
            <person name="Hossen Q.M.M."/>
            <person name="Hossain M.Z."/>
            <person name="Ahmed R."/>
            <person name="Khan M.M."/>
            <person name="Islam R."/>
            <person name="Rashid M.M."/>
            <person name="Khan S.A."/>
            <person name="Rahman M.S."/>
            <person name="Alam M."/>
            <person name="Yahiya A.S."/>
            <person name="Khan M.S."/>
            <person name="Azam M.S."/>
            <person name="Haque T."/>
            <person name="Lashkar M.Z.H."/>
            <person name="Akhand A.I."/>
            <person name="Morshed G."/>
            <person name="Roy S."/>
            <person name="Uddin K.S."/>
            <person name="Rabeya T."/>
            <person name="Hossain A.S."/>
            <person name="Chowdhury A."/>
            <person name="Snigdha A.R."/>
            <person name="Mortoza M.S."/>
            <person name="Matin S.A."/>
            <person name="Hoque S.M.E."/>
            <person name="Islam M.K."/>
            <person name="Roy D.K."/>
            <person name="Haider R."/>
            <person name="Moosa M.M."/>
            <person name="Elias S.M."/>
            <person name="Hasan A.M."/>
            <person name="Jahan S."/>
            <person name="Shafiuddin M."/>
            <person name="Mahmood N."/>
            <person name="Shommy N.S."/>
        </authorList>
    </citation>
    <scope>NUCLEOTIDE SEQUENCE [LARGE SCALE GENOMIC DNA]</scope>
    <source>
        <strain evidence="3">cv. O-4</strain>
    </source>
</reference>
<evidence type="ECO:0000313" key="3">
    <source>
        <dbReference type="Proteomes" id="UP000187203"/>
    </source>
</evidence>
<comment type="caution">
    <text evidence="2">The sequence shown here is derived from an EMBL/GenBank/DDBJ whole genome shotgun (WGS) entry which is preliminary data.</text>
</comment>
<keyword evidence="3" id="KW-1185">Reference proteome</keyword>
<sequence length="56" mass="6195">MWAEELYPKLFLWVLPSGSPLIQDNGKGDGKDPSLKPGRKVLSSESYSNLASFLAR</sequence>
<dbReference type="AlphaFoldDB" id="A0A1R3L163"/>
<organism evidence="2 3">
    <name type="scientific">Corchorus olitorius</name>
    <dbReference type="NCBI Taxonomy" id="93759"/>
    <lineage>
        <taxon>Eukaryota</taxon>
        <taxon>Viridiplantae</taxon>
        <taxon>Streptophyta</taxon>
        <taxon>Embryophyta</taxon>
        <taxon>Tracheophyta</taxon>
        <taxon>Spermatophyta</taxon>
        <taxon>Magnoliopsida</taxon>
        <taxon>eudicotyledons</taxon>
        <taxon>Gunneridae</taxon>
        <taxon>Pentapetalae</taxon>
        <taxon>rosids</taxon>
        <taxon>malvids</taxon>
        <taxon>Malvales</taxon>
        <taxon>Malvaceae</taxon>
        <taxon>Grewioideae</taxon>
        <taxon>Apeibeae</taxon>
        <taxon>Corchorus</taxon>
    </lineage>
</organism>
<evidence type="ECO:0000313" key="2">
    <source>
        <dbReference type="EMBL" id="OMP13018.1"/>
    </source>
</evidence>
<protein>
    <submittedName>
        <fullName evidence="2">Uncharacterized protein</fullName>
    </submittedName>
</protein>
<gene>
    <name evidence="2" type="ORF">COLO4_02423</name>
</gene>
<proteinExistence type="predicted"/>
<dbReference type="Proteomes" id="UP000187203">
    <property type="component" value="Unassembled WGS sequence"/>
</dbReference>
<name>A0A1R3L163_9ROSI</name>
<feature type="region of interest" description="Disordered" evidence="1">
    <location>
        <begin position="19"/>
        <end position="40"/>
    </location>
</feature>
<evidence type="ECO:0000256" key="1">
    <source>
        <dbReference type="SAM" id="MobiDB-lite"/>
    </source>
</evidence>
<dbReference type="EMBL" id="AWUE01005374">
    <property type="protein sequence ID" value="OMP13018.1"/>
    <property type="molecule type" value="Genomic_DNA"/>
</dbReference>